<comment type="caution">
    <text evidence="3">The sequence shown here is derived from an EMBL/GenBank/DDBJ whole genome shotgun (WGS) entry which is preliminary data.</text>
</comment>
<proteinExistence type="predicted"/>
<dbReference type="GO" id="GO:0005829">
    <property type="term" value="C:cytosol"/>
    <property type="evidence" value="ECO:0007669"/>
    <property type="project" value="TreeGrafter"/>
</dbReference>
<reference evidence="3 4" key="1">
    <citation type="submission" date="2018-09" db="EMBL/GenBank/DDBJ databases">
        <title>Optimization and identification of Corynebacterium falsenii FN1-14 from fish paste.</title>
        <authorList>
            <person name="Daroonpunt R."/>
            <person name="Tanasupawat S."/>
        </authorList>
    </citation>
    <scope>NUCLEOTIDE SEQUENCE [LARGE SCALE GENOMIC DNA]</scope>
    <source>
        <strain evidence="3 4">FN1-14</strain>
    </source>
</reference>
<name>A0A418Q6H2_9CORY</name>
<dbReference type="GO" id="GO:0005524">
    <property type="term" value="F:ATP binding"/>
    <property type="evidence" value="ECO:0007669"/>
    <property type="project" value="InterPro"/>
</dbReference>
<dbReference type="Pfam" id="PF00271">
    <property type="entry name" value="Helicase_C"/>
    <property type="match status" value="1"/>
</dbReference>
<gene>
    <name evidence="3" type="ORF">D3M95_06715</name>
</gene>
<dbReference type="Pfam" id="PF04851">
    <property type="entry name" value="ResIII"/>
    <property type="match status" value="1"/>
</dbReference>
<dbReference type="PROSITE" id="PS51194">
    <property type="entry name" value="HELICASE_CTER"/>
    <property type="match status" value="1"/>
</dbReference>
<evidence type="ECO:0000259" key="2">
    <source>
        <dbReference type="PROSITE" id="PS51194"/>
    </source>
</evidence>
<feature type="domain" description="Helicase ATP-binding" evidence="1">
    <location>
        <begin position="125"/>
        <end position="296"/>
    </location>
</feature>
<evidence type="ECO:0008006" key="5">
    <source>
        <dbReference type="Google" id="ProtNLM"/>
    </source>
</evidence>
<accession>A0A418Q6H2</accession>
<keyword evidence="4" id="KW-1185">Reference proteome</keyword>
<dbReference type="Proteomes" id="UP000285278">
    <property type="component" value="Unassembled WGS sequence"/>
</dbReference>
<dbReference type="EMBL" id="QXJK01000006">
    <property type="protein sequence ID" value="RIX34571.1"/>
    <property type="molecule type" value="Genomic_DNA"/>
</dbReference>
<dbReference type="InterPro" id="IPR006935">
    <property type="entry name" value="Helicase/UvrB_N"/>
</dbReference>
<sequence>MGYRTEEVWANQHVAGKNAVRQLLVPAYDHVEVLETELGHQVVSTPFGQWPVTRTAELPTAGPLAARLPARRSKNSRITWVGDREAVQASDVVRSFEGAIGFTAHDQPRSLRRPQIAALHSIVGYQSSGLSEPGIVVMPTGTGKTETMLAWLVAQRPERVLVVVPSTALRDQIATKFETLGILQLEGIVDRSALRPRVGRLEGRFASEAEARAFVEMANVVVATPSAIHANDPEVCEAFFQGFTHLLVDEAHHAPARTWTEIIREFANRPTLLFTATPFRRDGLTLPGRVIFRFPLREAQKEGYFSTIDFSAVLDLDDDDEALAMAAISRLREDLAAGHEHLLLARVGSKARADEVHALYSHIAPELSPKVIYDSMSARRRAEALNAMRDRTSRVIVCVDMLGEGFDLPTLKVGAFHDTHRSLSPMVQLIGRLARTSSPLPIGRASVFVRQDPSQALSPMRFLLREDPDWDKVLSDVTERATERANEVSEFEASFVDNPPDVPVGLLEPKMSAKAFATSTIDWNPLAARDVYGATVLDNLISVNADNSIAWFVIESIGDVRWGDIPSLRATDYTLVTMYLDRGRGMLYVHCSDTKHSLDKLVEAVLGHEPRPVNGYETFKVFSKLDRLIPTNIGLLDARDRDKRFSMHVGSDVETALTEAERTHKSNTHVAAKAFEEGERVTIAASLSGRFWSMRTAPNLAEWRTWCQQQGEKLSDGSIDVHSLFRSMIIPIDVRERPAFPVLAMEWPWELYLGNGTSSNLSYQDSSVLLTDAEFRIDDFGTSGPLGFSIVAPSWELAYEGHFGQQGLRYRPKGDDAEVVGSRDARTPFSTWLNNHKPTIFLSGDRMVTGDDRLLAPRTELAPYPRDQFRALDWVGEGVNITVESQGTERKTNSIQACMSRYLSQYQTFDILIDDDRAGEAADLVGIRVDKGDLHVTLVHCKYSSKPTPGSRLSDLYEVCGQAMRGARWRDNGALPLLEHLDRRAKAYTRRTGLSPFEIGDRETLFRIRQQAPQLFPRISTVIAQPGLSIKASTNEQLRLIAGAASYVQSVTKGTFDVYASA</sequence>
<evidence type="ECO:0000313" key="3">
    <source>
        <dbReference type="EMBL" id="RIX34571.1"/>
    </source>
</evidence>
<dbReference type="InterPro" id="IPR014001">
    <property type="entry name" value="Helicase_ATP-bd"/>
</dbReference>
<dbReference type="Gene3D" id="3.40.50.300">
    <property type="entry name" value="P-loop containing nucleotide triphosphate hydrolases"/>
    <property type="match status" value="2"/>
</dbReference>
<dbReference type="CDD" id="cd17926">
    <property type="entry name" value="DEXHc_RE"/>
    <property type="match status" value="1"/>
</dbReference>
<dbReference type="AlphaFoldDB" id="A0A418Q6H2"/>
<dbReference type="PROSITE" id="PS51192">
    <property type="entry name" value="HELICASE_ATP_BIND_1"/>
    <property type="match status" value="1"/>
</dbReference>
<protein>
    <recommendedName>
        <fullName evidence="5">DEAD/DEAH box helicase</fullName>
    </recommendedName>
</protein>
<dbReference type="GO" id="GO:0003677">
    <property type="term" value="F:DNA binding"/>
    <property type="evidence" value="ECO:0007669"/>
    <property type="project" value="InterPro"/>
</dbReference>
<dbReference type="RefSeq" id="WP_119664817.1">
    <property type="nucleotide sequence ID" value="NZ_QXJK01000006.1"/>
</dbReference>
<dbReference type="CDD" id="cd18785">
    <property type="entry name" value="SF2_C"/>
    <property type="match status" value="1"/>
</dbReference>
<dbReference type="GO" id="GO:0016787">
    <property type="term" value="F:hydrolase activity"/>
    <property type="evidence" value="ECO:0007669"/>
    <property type="project" value="InterPro"/>
</dbReference>
<dbReference type="SMART" id="SM00487">
    <property type="entry name" value="DEXDc"/>
    <property type="match status" value="1"/>
</dbReference>
<dbReference type="InterPro" id="IPR050742">
    <property type="entry name" value="Helicase_Restrict-Modif_Enz"/>
</dbReference>
<dbReference type="InterPro" id="IPR027417">
    <property type="entry name" value="P-loop_NTPase"/>
</dbReference>
<dbReference type="InterPro" id="IPR001650">
    <property type="entry name" value="Helicase_C-like"/>
</dbReference>
<dbReference type="SMART" id="SM00490">
    <property type="entry name" value="HELICc"/>
    <property type="match status" value="1"/>
</dbReference>
<dbReference type="PANTHER" id="PTHR47396">
    <property type="entry name" value="TYPE I RESTRICTION ENZYME ECOKI R PROTEIN"/>
    <property type="match status" value="1"/>
</dbReference>
<dbReference type="OrthoDB" id="9776021at2"/>
<organism evidence="3 4">
    <name type="scientific">Corynebacterium falsenii</name>
    <dbReference type="NCBI Taxonomy" id="108486"/>
    <lineage>
        <taxon>Bacteria</taxon>
        <taxon>Bacillati</taxon>
        <taxon>Actinomycetota</taxon>
        <taxon>Actinomycetes</taxon>
        <taxon>Mycobacteriales</taxon>
        <taxon>Corynebacteriaceae</taxon>
        <taxon>Corynebacterium</taxon>
    </lineage>
</organism>
<dbReference type="SUPFAM" id="SSF52540">
    <property type="entry name" value="P-loop containing nucleoside triphosphate hydrolases"/>
    <property type="match status" value="1"/>
</dbReference>
<evidence type="ECO:0000313" key="4">
    <source>
        <dbReference type="Proteomes" id="UP000285278"/>
    </source>
</evidence>
<dbReference type="PANTHER" id="PTHR47396:SF1">
    <property type="entry name" value="ATP-DEPENDENT HELICASE IRC3-RELATED"/>
    <property type="match status" value="1"/>
</dbReference>
<feature type="domain" description="Helicase C-terminal" evidence="2">
    <location>
        <begin position="330"/>
        <end position="496"/>
    </location>
</feature>
<evidence type="ECO:0000259" key="1">
    <source>
        <dbReference type="PROSITE" id="PS51192"/>
    </source>
</evidence>